<dbReference type="Gene3D" id="3.10.20.90">
    <property type="entry name" value="Phosphatidylinositol 3-kinase Catalytic Subunit, Chain A, domain 1"/>
    <property type="match status" value="1"/>
</dbReference>
<feature type="compositionally biased region" description="Polar residues" evidence="1">
    <location>
        <begin position="125"/>
        <end position="151"/>
    </location>
</feature>
<feature type="region of interest" description="Disordered" evidence="1">
    <location>
        <begin position="124"/>
        <end position="227"/>
    </location>
</feature>
<feature type="compositionally biased region" description="Basic and acidic residues" evidence="1">
    <location>
        <begin position="192"/>
        <end position="221"/>
    </location>
</feature>
<organism evidence="2 3">
    <name type="scientific">Komagataella pastoris</name>
    <name type="common">Yeast</name>
    <name type="synonym">Pichia pastoris</name>
    <dbReference type="NCBI Taxonomy" id="4922"/>
    <lineage>
        <taxon>Eukaryota</taxon>
        <taxon>Fungi</taxon>
        <taxon>Dikarya</taxon>
        <taxon>Ascomycota</taxon>
        <taxon>Saccharomycotina</taxon>
        <taxon>Pichiomycetes</taxon>
        <taxon>Pichiales</taxon>
        <taxon>Pichiaceae</taxon>
        <taxon>Komagataella</taxon>
    </lineage>
</organism>
<accession>A0A1B2JDN0</accession>
<protein>
    <submittedName>
        <fullName evidence="2">BA75_03104T0</fullName>
    </submittedName>
</protein>
<evidence type="ECO:0000313" key="3">
    <source>
        <dbReference type="Proteomes" id="UP000094565"/>
    </source>
</evidence>
<dbReference type="EMBL" id="CP014585">
    <property type="protein sequence ID" value="ANZ76159.1"/>
    <property type="molecule type" value="Genomic_DNA"/>
</dbReference>
<feature type="compositionally biased region" description="Basic and acidic residues" evidence="1">
    <location>
        <begin position="171"/>
        <end position="182"/>
    </location>
</feature>
<keyword evidence="3" id="KW-1185">Reference proteome</keyword>
<dbReference type="Proteomes" id="UP000094565">
    <property type="component" value="Chromosome 2"/>
</dbReference>
<evidence type="ECO:0000313" key="2">
    <source>
        <dbReference type="EMBL" id="ANZ76159.1"/>
    </source>
</evidence>
<proteinExistence type="predicted"/>
<evidence type="ECO:0000256" key="1">
    <source>
        <dbReference type="SAM" id="MobiDB-lite"/>
    </source>
</evidence>
<name>A0A1B2JDN0_PICPA</name>
<dbReference type="AlphaFoldDB" id="A0A1B2JDN0"/>
<reference evidence="2 3" key="1">
    <citation type="submission" date="2016-02" db="EMBL/GenBank/DDBJ databases">
        <title>Comparative genomic and transcriptomic foundation for Pichia pastoris.</title>
        <authorList>
            <person name="Love K.R."/>
            <person name="Shah K.A."/>
            <person name="Whittaker C.A."/>
            <person name="Wu J."/>
            <person name="Bartlett M.C."/>
            <person name="Ma D."/>
            <person name="Leeson R.L."/>
            <person name="Priest M."/>
            <person name="Young S.K."/>
            <person name="Love J.C."/>
        </authorList>
    </citation>
    <scope>NUCLEOTIDE SEQUENCE [LARGE SCALE GENOMIC DNA]</scope>
    <source>
        <strain evidence="2 3">ATCC 28485</strain>
    </source>
</reference>
<gene>
    <name evidence="2" type="ORF">ATY40_BA7503104</name>
</gene>
<dbReference type="InterPro" id="IPR029071">
    <property type="entry name" value="Ubiquitin-like_domsf"/>
</dbReference>
<dbReference type="OrthoDB" id="10295848at2759"/>
<sequence length="227" mass="25695">MDNIDHGIILLFISSRRVSLEPQLLCEYARVSDLKFVTIASVLGYILEHWKEVGDVEEAPQSVDQIHLLHLGSRLDGEVRLDQINLSISNIFHVSITPPQFVLPPGGRQTRKLSAFKGVIKSRRGSQLSETKMTSVNLKTEQQTAENTRTHLTVKDLPIEQQQQQPPQKQSVDEPKTPKNEEMASDQSLRSSRIDQRQEGDAREPESLGRNLERNQPETKAHCCVIM</sequence>
<feature type="compositionally biased region" description="Low complexity" evidence="1">
    <location>
        <begin position="161"/>
        <end position="170"/>
    </location>
</feature>
<dbReference type="SUPFAM" id="SSF54236">
    <property type="entry name" value="Ubiquitin-like"/>
    <property type="match status" value="1"/>
</dbReference>